<evidence type="ECO:0000313" key="3">
    <source>
        <dbReference type="EMBL" id="ABD32892.1"/>
    </source>
</evidence>
<dbReference type="InterPro" id="IPR019557">
    <property type="entry name" value="AminoTfrase-like_pln_mobile"/>
</dbReference>
<reference evidence="3" key="1">
    <citation type="submission" date="2005-01" db="EMBL/GenBank/DDBJ databases">
        <authorList>
            <person name="Town C.D."/>
        </authorList>
    </citation>
    <scope>NUCLEOTIDE SEQUENCE</scope>
</reference>
<evidence type="ECO:0000259" key="2">
    <source>
        <dbReference type="Pfam" id="PF10536"/>
    </source>
</evidence>
<sequence length="664" mass="77608">MRIPEYKIRTPAKYKRNFSPHFYSFTFTIHPLSLHYHKFRTPQIFSEFGVLLLKSTTFQPFSNIMEDKQDMLLVGERVGNSWRMKVVFLRGVGVLEDAVLMSSLMSEQQEYMDLQQEQPDAGFQHMEEQKLEEELHSMNEEMDDAEPRQRRKKKEKVVDPEPQDDYPGSPHETCLLWKYHLHVAKKAGDGEWCGKLKCINNGKKIEAMHDNDTRPIMAARWWENKLQGTDLGWLKDTSYNMIDHGLICVFVERWYEETSSFHLPFGEMTITLDDVASLLHIPINGMLLSHGSISRGETVELMETYLGSSTFDARRELKKNKRVHCRFGYLEEIFKERLKEQRDLAAEYGVTEEVERLRDQIVRIYLLYLVSITIFTDKSQWVVDVVYLKYFRDLDFVSGFSWRVAALAHLYKELNNAARWNCSQVKGYLTLLQIWKAKMSGKSRVDNYRNYLDALNLTRVVMAPYGVHGQARQFERVSLYSGWLRFIERMVRYLPERVLRQFGWVQTIPRHPVEIAAVDVNLAEITNRFRRALDYALTPQQLGEPAVHGVEAENGYIEWFNQHSHPRMILHDMPLPMPRPPDREILDARAAQEDRDLAYLQLSVRMNCIRDHIYVVMRSGLVLKGTEEWQHLEDALKEVHDEKVYCRRGATEGGRGGGRGDAAT</sequence>
<feature type="domain" description="Aminotransferase-like plant mobile" evidence="2">
    <location>
        <begin position="239"/>
        <end position="436"/>
    </location>
</feature>
<dbReference type="GO" id="GO:0010073">
    <property type="term" value="P:meristem maintenance"/>
    <property type="evidence" value="ECO:0007669"/>
    <property type="project" value="InterPro"/>
</dbReference>
<accession>Q2HTA0</accession>
<dbReference type="PANTHER" id="PTHR46033:SF8">
    <property type="entry name" value="PROTEIN MAINTENANCE OF MERISTEMS-LIKE"/>
    <property type="match status" value="1"/>
</dbReference>
<protein>
    <submittedName>
        <fullName evidence="3">IMP dehydrogenase/GMP reductase, related</fullName>
    </submittedName>
</protein>
<dbReference type="AlphaFoldDB" id="Q2HTA0"/>
<proteinExistence type="predicted"/>
<dbReference type="InterPro" id="IPR044824">
    <property type="entry name" value="MAIN-like"/>
</dbReference>
<feature type="region of interest" description="Disordered" evidence="1">
    <location>
        <begin position="139"/>
        <end position="167"/>
    </location>
</feature>
<reference evidence="3" key="2">
    <citation type="submission" date="2007-03" db="EMBL/GenBank/DDBJ databases">
        <authorList>
            <consortium name="The International Medicago Genome Annotation Group"/>
        </authorList>
    </citation>
    <scope>NUCLEOTIDE SEQUENCE</scope>
</reference>
<evidence type="ECO:0000313" key="4">
    <source>
        <dbReference type="EMBL" id="ABN08915.1"/>
    </source>
</evidence>
<name>Q2HTA0_MEDTR</name>
<organism evidence="3">
    <name type="scientific">Medicago truncatula</name>
    <name type="common">Barrel medic</name>
    <name type="synonym">Medicago tribuloides</name>
    <dbReference type="NCBI Taxonomy" id="3880"/>
    <lineage>
        <taxon>Eukaryota</taxon>
        <taxon>Viridiplantae</taxon>
        <taxon>Streptophyta</taxon>
        <taxon>Embryophyta</taxon>
        <taxon>Tracheophyta</taxon>
        <taxon>Spermatophyta</taxon>
        <taxon>Magnoliopsida</taxon>
        <taxon>eudicotyledons</taxon>
        <taxon>Gunneridae</taxon>
        <taxon>Pentapetalae</taxon>
        <taxon>rosids</taxon>
        <taxon>fabids</taxon>
        <taxon>Fabales</taxon>
        <taxon>Fabaceae</taxon>
        <taxon>Papilionoideae</taxon>
        <taxon>50 kb inversion clade</taxon>
        <taxon>NPAAA clade</taxon>
        <taxon>Hologalegina</taxon>
        <taxon>IRL clade</taxon>
        <taxon>Trifolieae</taxon>
        <taxon>Medicago</taxon>
    </lineage>
</organism>
<dbReference type="EMBL" id="AC161749">
    <property type="protein sequence ID" value="ABN08915.1"/>
    <property type="molecule type" value="Genomic_DNA"/>
</dbReference>
<dbReference type="Pfam" id="PF10536">
    <property type="entry name" value="PMD"/>
    <property type="match status" value="1"/>
</dbReference>
<dbReference type="PANTHER" id="PTHR46033">
    <property type="entry name" value="PROTEIN MAIN-LIKE 2"/>
    <property type="match status" value="1"/>
</dbReference>
<gene>
    <name evidence="3" type="ORF">MtrDRAFT_AC150776g6v2</name>
    <name evidence="4" type="ORF">MtrDRAFT_AC161749g1v2</name>
</gene>
<dbReference type="EMBL" id="AC150776">
    <property type="protein sequence ID" value="ABD32892.1"/>
    <property type="molecule type" value="Genomic_DNA"/>
</dbReference>
<evidence type="ECO:0000256" key="1">
    <source>
        <dbReference type="SAM" id="MobiDB-lite"/>
    </source>
</evidence>